<evidence type="ECO:0000256" key="2">
    <source>
        <dbReference type="ARBA" id="ARBA00022729"/>
    </source>
</evidence>
<feature type="compositionally biased region" description="Polar residues" evidence="4">
    <location>
        <begin position="131"/>
        <end position="153"/>
    </location>
</feature>
<evidence type="ECO:0000313" key="8">
    <source>
        <dbReference type="EMBL" id="GBL98371.1"/>
    </source>
</evidence>
<keyword evidence="9" id="KW-1185">Reference proteome</keyword>
<feature type="chain" id="PRO_5021441382" description="Activin types I and II receptor domain-containing protein" evidence="6">
    <location>
        <begin position="17"/>
        <end position="271"/>
    </location>
</feature>
<dbReference type="Gene3D" id="2.10.60.10">
    <property type="entry name" value="CD59"/>
    <property type="match status" value="1"/>
</dbReference>
<dbReference type="AlphaFoldDB" id="A0A4Y2C1M3"/>
<evidence type="ECO:0000256" key="1">
    <source>
        <dbReference type="ARBA" id="ARBA00004370"/>
    </source>
</evidence>
<evidence type="ECO:0000256" key="5">
    <source>
        <dbReference type="SAM" id="Phobius"/>
    </source>
</evidence>
<proteinExistence type="predicted"/>
<dbReference type="SUPFAM" id="SSF57302">
    <property type="entry name" value="Snake toxin-like"/>
    <property type="match status" value="1"/>
</dbReference>
<sequence>MLWITLLLLNLHRIHAGYKGTSIMCECTTTHCIEHNMKHCNTTSMCFSQYLDRHDGSHPVVRGCIKSKTPLLCENRRPAVAKGAWPLLLCCNSNLCNRDVIPTAPPWFTESVKENETSVLAEEGMSGKQLEASNYGQRDQPDNVITSSSNQMLSFENPPSLSGTLTKTKSRSSLPHIISPIYISVLVLGIISLIIIGIIAAIVLKRSNRFYVEQYGALEHQHEQNCLKHNMVPYAHSAHAHCDCDSEVESLSQCSQPYIQVVYPTRSSNDT</sequence>
<evidence type="ECO:0000256" key="4">
    <source>
        <dbReference type="SAM" id="MobiDB-lite"/>
    </source>
</evidence>
<keyword evidence="5" id="KW-1133">Transmembrane helix</keyword>
<gene>
    <name evidence="8" type="ORF">AVEN_187712_1</name>
</gene>
<protein>
    <recommendedName>
        <fullName evidence="7">Activin types I and II receptor domain-containing protein</fullName>
    </recommendedName>
</protein>
<name>A0A4Y2C1M3_ARAVE</name>
<dbReference type="GO" id="GO:0004675">
    <property type="term" value="F:transmembrane receptor protein serine/threonine kinase activity"/>
    <property type="evidence" value="ECO:0007669"/>
    <property type="project" value="InterPro"/>
</dbReference>
<evidence type="ECO:0000256" key="6">
    <source>
        <dbReference type="SAM" id="SignalP"/>
    </source>
</evidence>
<keyword evidence="2 6" id="KW-0732">Signal</keyword>
<evidence type="ECO:0000313" key="9">
    <source>
        <dbReference type="Proteomes" id="UP000499080"/>
    </source>
</evidence>
<dbReference type="GO" id="GO:0016020">
    <property type="term" value="C:membrane"/>
    <property type="evidence" value="ECO:0007669"/>
    <property type="project" value="UniProtKB-SubCell"/>
</dbReference>
<dbReference type="Pfam" id="PF01064">
    <property type="entry name" value="Activin_recp"/>
    <property type="match status" value="1"/>
</dbReference>
<evidence type="ECO:0000256" key="3">
    <source>
        <dbReference type="ARBA" id="ARBA00023136"/>
    </source>
</evidence>
<evidence type="ECO:0000259" key="7">
    <source>
        <dbReference type="Pfam" id="PF01064"/>
    </source>
</evidence>
<keyword evidence="3 5" id="KW-0472">Membrane</keyword>
<keyword evidence="5" id="KW-0812">Transmembrane</keyword>
<dbReference type="InterPro" id="IPR000472">
    <property type="entry name" value="Activin_recp"/>
</dbReference>
<comment type="caution">
    <text evidence="8">The sequence shown here is derived from an EMBL/GenBank/DDBJ whole genome shotgun (WGS) entry which is preliminary data.</text>
</comment>
<dbReference type="Proteomes" id="UP000499080">
    <property type="component" value="Unassembled WGS sequence"/>
</dbReference>
<organism evidence="8 9">
    <name type="scientific">Araneus ventricosus</name>
    <name type="common">Orbweaver spider</name>
    <name type="synonym">Epeira ventricosa</name>
    <dbReference type="NCBI Taxonomy" id="182803"/>
    <lineage>
        <taxon>Eukaryota</taxon>
        <taxon>Metazoa</taxon>
        <taxon>Ecdysozoa</taxon>
        <taxon>Arthropoda</taxon>
        <taxon>Chelicerata</taxon>
        <taxon>Arachnida</taxon>
        <taxon>Araneae</taxon>
        <taxon>Araneomorphae</taxon>
        <taxon>Entelegynae</taxon>
        <taxon>Araneoidea</taxon>
        <taxon>Araneidae</taxon>
        <taxon>Araneus</taxon>
    </lineage>
</organism>
<reference evidence="8 9" key="1">
    <citation type="journal article" date="2019" name="Sci. Rep.">
        <title>Orb-weaving spider Araneus ventricosus genome elucidates the spidroin gene catalogue.</title>
        <authorList>
            <person name="Kono N."/>
            <person name="Nakamura H."/>
            <person name="Ohtoshi R."/>
            <person name="Moran D.A.P."/>
            <person name="Shinohara A."/>
            <person name="Yoshida Y."/>
            <person name="Fujiwara M."/>
            <person name="Mori M."/>
            <person name="Tomita M."/>
            <person name="Arakawa K."/>
        </authorList>
    </citation>
    <scope>NUCLEOTIDE SEQUENCE [LARGE SCALE GENOMIC DNA]</scope>
</reference>
<accession>A0A4Y2C1M3</accession>
<dbReference type="EMBL" id="BGPR01000139">
    <property type="protein sequence ID" value="GBL98371.1"/>
    <property type="molecule type" value="Genomic_DNA"/>
</dbReference>
<feature type="domain" description="Activin types I and II receptor" evidence="7">
    <location>
        <begin position="23"/>
        <end position="99"/>
    </location>
</feature>
<comment type="subcellular location">
    <subcellularLocation>
        <location evidence="1">Membrane</location>
    </subcellularLocation>
</comment>
<dbReference type="InterPro" id="IPR045860">
    <property type="entry name" value="Snake_toxin-like_sf"/>
</dbReference>
<dbReference type="OrthoDB" id="6412674at2759"/>
<feature type="region of interest" description="Disordered" evidence="4">
    <location>
        <begin position="124"/>
        <end position="153"/>
    </location>
</feature>
<feature type="transmembrane region" description="Helical" evidence="5">
    <location>
        <begin position="181"/>
        <end position="204"/>
    </location>
</feature>
<feature type="signal peptide" evidence="6">
    <location>
        <begin position="1"/>
        <end position="16"/>
    </location>
</feature>